<dbReference type="RefSeq" id="WP_307154209.1">
    <property type="nucleotide sequence ID" value="NZ_JAUSUK010000002.1"/>
</dbReference>
<name>A0ABU0C8K9_9BRAD</name>
<evidence type="ECO:0000256" key="1">
    <source>
        <dbReference type="ARBA" id="ARBA00002510"/>
    </source>
</evidence>
<accession>A0ABU0C8K9</accession>
<dbReference type="EMBL" id="JAUSUK010000002">
    <property type="protein sequence ID" value="MDQ0325970.1"/>
    <property type="molecule type" value="Genomic_DNA"/>
</dbReference>
<proteinExistence type="inferred from homology"/>
<keyword evidence="7 13" id="KW-0812">Transmembrane</keyword>
<keyword evidence="9" id="KW-0406">Ion transport</keyword>
<keyword evidence="3" id="KW-0171">Cobalt transport</keyword>
<dbReference type="InterPro" id="IPR011541">
    <property type="entry name" value="Ni/Co_transpt_high_affinity"/>
</dbReference>
<evidence type="ECO:0000256" key="4">
    <source>
        <dbReference type="ARBA" id="ARBA00022448"/>
    </source>
</evidence>
<evidence type="ECO:0000256" key="9">
    <source>
        <dbReference type="ARBA" id="ARBA00023065"/>
    </source>
</evidence>
<organism evidence="15 16">
    <name type="scientific">Rhodopseudomonas julia</name>
    <dbReference type="NCBI Taxonomy" id="200617"/>
    <lineage>
        <taxon>Bacteria</taxon>
        <taxon>Pseudomonadati</taxon>
        <taxon>Pseudomonadota</taxon>
        <taxon>Alphaproteobacteria</taxon>
        <taxon>Hyphomicrobiales</taxon>
        <taxon>Nitrobacteraceae</taxon>
        <taxon>Rhodopseudomonas</taxon>
    </lineage>
</organism>
<dbReference type="PANTHER" id="PTHR40659">
    <property type="entry name" value="NICKEL/COBALT EFFLUX SYSTEM RCNA"/>
    <property type="match status" value="1"/>
</dbReference>
<feature type="transmembrane region" description="Helical" evidence="13">
    <location>
        <begin position="266"/>
        <end position="286"/>
    </location>
</feature>
<keyword evidence="5" id="KW-1003">Cell membrane</keyword>
<dbReference type="NCBIfam" id="NF007454">
    <property type="entry name" value="PRK10019.1"/>
    <property type="match status" value="1"/>
</dbReference>
<comment type="function">
    <text evidence="1">Efflux system for nickel and cobalt.</text>
</comment>
<protein>
    <recommendedName>
        <fullName evidence="13">Nickel/cobalt efflux system</fullName>
    </recommendedName>
</protein>
<keyword evidence="4 13" id="KW-0813">Transport</keyword>
<feature type="transmembrane region" description="Helical" evidence="13">
    <location>
        <begin position="193"/>
        <end position="218"/>
    </location>
</feature>
<keyword evidence="6" id="KW-0533">Nickel</keyword>
<evidence type="ECO:0000256" key="10">
    <source>
        <dbReference type="ARBA" id="ARBA00023112"/>
    </source>
</evidence>
<keyword evidence="12" id="KW-0170">Cobalt</keyword>
<evidence type="ECO:0000256" key="5">
    <source>
        <dbReference type="ARBA" id="ARBA00022475"/>
    </source>
</evidence>
<keyword evidence="10" id="KW-0921">Nickel transport</keyword>
<dbReference type="InterPro" id="IPR051224">
    <property type="entry name" value="NiCoT_RcnA"/>
</dbReference>
<evidence type="ECO:0000313" key="15">
    <source>
        <dbReference type="EMBL" id="MDQ0325970.1"/>
    </source>
</evidence>
<sequence length="294" mass="30808">MDMSGMIAAGGSNPVLLAAMALVLGALHGLEPGHSKTMIAAYIVAIRGTVGQAALLGVAAALSHSLIVWVLAILGMRFGSEMIGEQTEPFFVMISGAIILAIAMWMLWQTQRATRTAKTHPLGTHPNGAHDHMHGHDHPHPHERPHPDPHEHPHSHGHAHGHDHGALDAHAAAHARDLEARIGAGKTSTWQTILFGLSGGLIPCAAAITVLLLCLQIGKFWLGITLVAAFSTGLALMLVAVGAVAALGIGFISARSSRFDAVMAKAPYLSAMLVAAIGVFMIVSGWSHADMHLL</sequence>
<comment type="caution">
    <text evidence="13">Lacks conserved residue(s) required for the propagation of feature annotation.</text>
</comment>
<evidence type="ECO:0000313" key="16">
    <source>
        <dbReference type="Proteomes" id="UP001230253"/>
    </source>
</evidence>
<comment type="similarity">
    <text evidence="13">Belongs to the NiCoT transporter (TC 2.A.52) family.</text>
</comment>
<keyword evidence="8 13" id="KW-1133">Transmembrane helix</keyword>
<gene>
    <name evidence="15" type="ORF">J2R99_001839</name>
</gene>
<evidence type="ECO:0000256" key="11">
    <source>
        <dbReference type="ARBA" id="ARBA00023136"/>
    </source>
</evidence>
<evidence type="ECO:0000256" key="13">
    <source>
        <dbReference type="RuleBase" id="RU362101"/>
    </source>
</evidence>
<evidence type="ECO:0000256" key="7">
    <source>
        <dbReference type="ARBA" id="ARBA00022692"/>
    </source>
</evidence>
<dbReference type="Proteomes" id="UP001230253">
    <property type="component" value="Unassembled WGS sequence"/>
</dbReference>
<comment type="subcellular location">
    <subcellularLocation>
        <location evidence="2 13">Cell membrane</location>
        <topology evidence="2 13">Multi-pass membrane protein</topology>
    </subcellularLocation>
</comment>
<feature type="region of interest" description="Disordered" evidence="14">
    <location>
        <begin position="116"/>
        <end position="164"/>
    </location>
</feature>
<dbReference type="Pfam" id="PF03824">
    <property type="entry name" value="NicO"/>
    <property type="match status" value="1"/>
</dbReference>
<evidence type="ECO:0000256" key="3">
    <source>
        <dbReference type="ARBA" id="ARBA00022426"/>
    </source>
</evidence>
<keyword evidence="11 13" id="KW-0472">Membrane</keyword>
<evidence type="ECO:0000256" key="12">
    <source>
        <dbReference type="ARBA" id="ARBA00023285"/>
    </source>
</evidence>
<comment type="caution">
    <text evidence="15">The sequence shown here is derived from an EMBL/GenBank/DDBJ whole genome shotgun (WGS) entry which is preliminary data.</text>
</comment>
<evidence type="ECO:0000256" key="6">
    <source>
        <dbReference type="ARBA" id="ARBA00022596"/>
    </source>
</evidence>
<evidence type="ECO:0000256" key="14">
    <source>
        <dbReference type="SAM" id="MobiDB-lite"/>
    </source>
</evidence>
<feature type="transmembrane region" description="Helical" evidence="13">
    <location>
        <begin position="224"/>
        <end position="254"/>
    </location>
</feature>
<keyword evidence="16" id="KW-1185">Reference proteome</keyword>
<feature type="compositionally biased region" description="Basic and acidic residues" evidence="14">
    <location>
        <begin position="128"/>
        <end position="164"/>
    </location>
</feature>
<evidence type="ECO:0000256" key="8">
    <source>
        <dbReference type="ARBA" id="ARBA00022989"/>
    </source>
</evidence>
<evidence type="ECO:0000256" key="2">
    <source>
        <dbReference type="ARBA" id="ARBA00004651"/>
    </source>
</evidence>
<feature type="transmembrane region" description="Helical" evidence="13">
    <location>
        <begin position="90"/>
        <end position="108"/>
    </location>
</feature>
<dbReference type="PANTHER" id="PTHR40659:SF1">
    <property type="entry name" value="NICKEL_COBALT EFFLUX SYSTEM RCNA"/>
    <property type="match status" value="1"/>
</dbReference>
<reference evidence="15 16" key="1">
    <citation type="submission" date="2023-07" db="EMBL/GenBank/DDBJ databases">
        <title>Genomic Encyclopedia of Type Strains, Phase IV (KMG-IV): sequencing the most valuable type-strain genomes for metagenomic binning, comparative biology and taxonomic classification.</title>
        <authorList>
            <person name="Goeker M."/>
        </authorList>
    </citation>
    <scope>NUCLEOTIDE SEQUENCE [LARGE SCALE GENOMIC DNA]</scope>
    <source>
        <strain evidence="15 16">DSM 11549</strain>
    </source>
</reference>